<evidence type="ECO:0000259" key="1">
    <source>
        <dbReference type="PROSITE" id="PS51674"/>
    </source>
</evidence>
<reference evidence="2 3" key="1">
    <citation type="submission" date="2015-03" db="EMBL/GenBank/DDBJ databases">
        <authorList>
            <person name="Murphy D."/>
        </authorList>
    </citation>
    <scope>NUCLEOTIDE SEQUENCE [LARGE SCALE GENOMIC DNA]</scope>
    <source>
        <strain evidence="2 3">DSM 44277</strain>
    </source>
</reference>
<evidence type="ECO:0000313" key="2">
    <source>
        <dbReference type="EMBL" id="CPR12430.1"/>
    </source>
</evidence>
<dbReference type="OrthoDB" id="4428041at2"/>
<feature type="domain" description="4Fe-4S Wbl-type" evidence="1">
    <location>
        <begin position="35"/>
        <end position="97"/>
    </location>
</feature>
<dbReference type="RefSeq" id="WP_139027142.1">
    <property type="nucleotide sequence ID" value="NZ_CSTD01000004.1"/>
</dbReference>
<accession>A0A0U0WBQ6</accession>
<dbReference type="InterPro" id="IPR034768">
    <property type="entry name" value="4FE4S_WBL"/>
</dbReference>
<name>A0A0U0WBQ6_MYCBE</name>
<dbReference type="Pfam" id="PF02467">
    <property type="entry name" value="Whib"/>
    <property type="match status" value="1"/>
</dbReference>
<evidence type="ECO:0000313" key="3">
    <source>
        <dbReference type="Proteomes" id="UP000198875"/>
    </source>
</evidence>
<dbReference type="Proteomes" id="UP000198875">
    <property type="component" value="Unassembled WGS sequence"/>
</dbReference>
<organism evidence="2 3">
    <name type="scientific">Mycobacterium bohemicum DSM 44277</name>
    <dbReference type="NCBI Taxonomy" id="1236609"/>
    <lineage>
        <taxon>Bacteria</taxon>
        <taxon>Bacillati</taxon>
        <taxon>Actinomycetota</taxon>
        <taxon>Actinomycetes</taxon>
        <taxon>Mycobacteriales</taxon>
        <taxon>Mycobacteriaceae</taxon>
        <taxon>Mycobacterium</taxon>
    </lineage>
</organism>
<protein>
    <submittedName>
        <fullName evidence="2">Transcriptional regulator WhiB</fullName>
    </submittedName>
</protein>
<dbReference type="AlphaFoldDB" id="A0A0U0WBQ6"/>
<dbReference type="PROSITE" id="PS51674">
    <property type="entry name" value="4FE4S_WBL"/>
    <property type="match status" value="1"/>
</dbReference>
<sequence>MITHHQPRPLTATRLVGVTQLTAVVGDIPPLPGAACKGQPTLFDLEPGADTAAIEAAAAVCRSCPALQACAEWVASTPPRRRPSGVVAGQLLPAPEPPPEPDTTTATGRATVFLTERLHDGPRLVADLITEAAAVGLTRGHLGEAARRLRVTRTRSQHRKFTWALSTPA</sequence>
<gene>
    <name evidence="2" type="primary">whiB</name>
    <name evidence="2" type="ORF">BN971_03729</name>
</gene>
<dbReference type="EMBL" id="CSTD01000004">
    <property type="protein sequence ID" value="CPR12430.1"/>
    <property type="molecule type" value="Genomic_DNA"/>
</dbReference>
<proteinExistence type="predicted"/>